<name>A0A928VY42_9CYAN</name>
<dbReference type="Pfam" id="PF01497">
    <property type="entry name" value="Peripla_BP_2"/>
    <property type="match status" value="1"/>
</dbReference>
<evidence type="ECO:0000256" key="2">
    <source>
        <dbReference type="SAM" id="SignalP"/>
    </source>
</evidence>
<dbReference type="GO" id="GO:0071281">
    <property type="term" value="P:cellular response to iron ion"/>
    <property type="evidence" value="ECO:0007669"/>
    <property type="project" value="TreeGrafter"/>
</dbReference>
<feature type="chain" id="PRO_5036952095" evidence="2">
    <location>
        <begin position="27"/>
        <end position="301"/>
    </location>
</feature>
<evidence type="ECO:0000313" key="5">
    <source>
        <dbReference type="Proteomes" id="UP000621799"/>
    </source>
</evidence>
<evidence type="ECO:0000259" key="3">
    <source>
        <dbReference type="PROSITE" id="PS50983"/>
    </source>
</evidence>
<dbReference type="PROSITE" id="PS51257">
    <property type="entry name" value="PROKAR_LIPOPROTEIN"/>
    <property type="match status" value="1"/>
</dbReference>
<dbReference type="PANTHER" id="PTHR30535">
    <property type="entry name" value="VITAMIN B12-BINDING PROTEIN"/>
    <property type="match status" value="1"/>
</dbReference>
<organism evidence="4 5">
    <name type="scientific">Zarconia navalis LEGE 11467</name>
    <dbReference type="NCBI Taxonomy" id="1828826"/>
    <lineage>
        <taxon>Bacteria</taxon>
        <taxon>Bacillati</taxon>
        <taxon>Cyanobacteriota</taxon>
        <taxon>Cyanophyceae</taxon>
        <taxon>Oscillatoriophycideae</taxon>
        <taxon>Oscillatoriales</taxon>
        <taxon>Oscillatoriales incertae sedis</taxon>
        <taxon>Zarconia</taxon>
        <taxon>Zarconia navalis</taxon>
    </lineage>
</organism>
<reference evidence="4" key="1">
    <citation type="submission" date="2020-10" db="EMBL/GenBank/DDBJ databases">
        <authorList>
            <person name="Castelo-Branco R."/>
            <person name="Eusebio N."/>
            <person name="Adriana R."/>
            <person name="Vieira A."/>
            <person name="Brugerolle De Fraissinette N."/>
            <person name="Rezende De Castro R."/>
            <person name="Schneider M.P."/>
            <person name="Vasconcelos V."/>
            <person name="Leao P.N."/>
        </authorList>
    </citation>
    <scope>NUCLEOTIDE SEQUENCE</scope>
    <source>
        <strain evidence="4">LEGE 11467</strain>
    </source>
</reference>
<dbReference type="SUPFAM" id="SSF53807">
    <property type="entry name" value="Helical backbone' metal receptor"/>
    <property type="match status" value="1"/>
</dbReference>
<dbReference type="EMBL" id="JADEXN010000069">
    <property type="protein sequence ID" value="MBE9040273.1"/>
    <property type="molecule type" value="Genomic_DNA"/>
</dbReference>
<dbReference type="AlphaFoldDB" id="A0A928VY42"/>
<dbReference type="PROSITE" id="PS50983">
    <property type="entry name" value="FE_B12_PBP"/>
    <property type="match status" value="1"/>
</dbReference>
<feature type="domain" description="Fe/B12 periplasmic-binding" evidence="3">
    <location>
        <begin position="49"/>
        <end position="300"/>
    </location>
</feature>
<evidence type="ECO:0000313" key="4">
    <source>
        <dbReference type="EMBL" id="MBE9040273.1"/>
    </source>
</evidence>
<sequence>MIKFLKNGLILCVVLILVSCTNSQLSTNTSEVNSAENSAETVTEAVVDRVVALSSLTADITQQLAASKLVGIPGSDVLKEDPRFAELPTVSSGRTPPNLEAIVALEPELVLGAAGFHDAITQRLDEIGIATQLVKVDSWETLTQITEDLADRLSADAEPLLERYQACLAKAPIQGKSTLVLVSRQPILAPNKTSWAGDFLQEFNTPNLAAELQGESPIGGYVTLSAEKVLQENPDTILIVDPGNEGILEQFQKDVFWKQLQASQNDRIYTVDYYGLINPGSIGKIEEACNKLGEIMENSGS</sequence>
<dbReference type="InterPro" id="IPR002491">
    <property type="entry name" value="ABC_transptr_periplasmic_BD"/>
</dbReference>
<dbReference type="Proteomes" id="UP000621799">
    <property type="component" value="Unassembled WGS sequence"/>
</dbReference>
<feature type="signal peptide" evidence="2">
    <location>
        <begin position="1"/>
        <end position="26"/>
    </location>
</feature>
<protein>
    <submittedName>
        <fullName evidence="4">ABC transporter substrate-binding protein</fullName>
    </submittedName>
</protein>
<keyword evidence="5" id="KW-1185">Reference proteome</keyword>
<evidence type="ECO:0000256" key="1">
    <source>
        <dbReference type="ARBA" id="ARBA00008814"/>
    </source>
</evidence>
<comment type="caution">
    <text evidence="4">The sequence shown here is derived from an EMBL/GenBank/DDBJ whole genome shotgun (WGS) entry which is preliminary data.</text>
</comment>
<gene>
    <name evidence="4" type="ORF">IQ235_05635</name>
</gene>
<dbReference type="Gene3D" id="3.40.50.1980">
    <property type="entry name" value="Nitrogenase molybdenum iron protein domain"/>
    <property type="match status" value="2"/>
</dbReference>
<accession>A0A928VY42</accession>
<comment type="similarity">
    <text evidence="1">Belongs to the bacterial solute-binding protein 8 family.</text>
</comment>
<proteinExistence type="inferred from homology"/>
<keyword evidence="2" id="KW-0732">Signal</keyword>
<dbReference type="RefSeq" id="WP_264320527.1">
    <property type="nucleotide sequence ID" value="NZ_JADEXN010000069.1"/>
</dbReference>
<dbReference type="InterPro" id="IPR050902">
    <property type="entry name" value="ABC_Transporter_SBP"/>
</dbReference>
<dbReference type="PANTHER" id="PTHR30535:SF34">
    <property type="entry name" value="MOLYBDATE-BINDING PROTEIN MOLA"/>
    <property type="match status" value="1"/>
</dbReference>